<dbReference type="SUPFAM" id="SSF52091">
    <property type="entry name" value="SpoIIaa-like"/>
    <property type="match status" value="1"/>
</dbReference>
<feature type="transmembrane region" description="Helical" evidence="5">
    <location>
        <begin position="185"/>
        <end position="204"/>
    </location>
</feature>
<dbReference type="Pfam" id="PF00916">
    <property type="entry name" value="Sulfate_transp"/>
    <property type="match status" value="2"/>
</dbReference>
<dbReference type="AlphaFoldDB" id="A0A521DUY0"/>
<comment type="subcellular location">
    <subcellularLocation>
        <location evidence="1">Membrane</location>
        <topology evidence="1">Multi-pass membrane protein</topology>
    </subcellularLocation>
</comment>
<keyword evidence="3 5" id="KW-1133">Transmembrane helix</keyword>
<dbReference type="PANTHER" id="PTHR43310">
    <property type="entry name" value="SULFATE TRANSPORTER YBAR-RELATED"/>
    <property type="match status" value="1"/>
</dbReference>
<evidence type="ECO:0000256" key="5">
    <source>
        <dbReference type="SAM" id="Phobius"/>
    </source>
</evidence>
<evidence type="ECO:0000259" key="6">
    <source>
        <dbReference type="PROSITE" id="PS50801"/>
    </source>
</evidence>
<feature type="transmembrane region" description="Helical" evidence="5">
    <location>
        <begin position="155"/>
        <end position="178"/>
    </location>
</feature>
<keyword evidence="4 5" id="KW-0472">Membrane</keyword>
<organism evidence="7 8">
    <name type="scientific">Saccharicrinis carchari</name>
    <dbReference type="NCBI Taxonomy" id="1168039"/>
    <lineage>
        <taxon>Bacteria</taxon>
        <taxon>Pseudomonadati</taxon>
        <taxon>Bacteroidota</taxon>
        <taxon>Bacteroidia</taxon>
        <taxon>Marinilabiliales</taxon>
        <taxon>Marinilabiliaceae</taxon>
        <taxon>Saccharicrinis</taxon>
    </lineage>
</organism>
<accession>A0A521DUY0</accession>
<dbReference type="Pfam" id="PF01740">
    <property type="entry name" value="STAS"/>
    <property type="match status" value="1"/>
</dbReference>
<feature type="transmembrane region" description="Helical" evidence="5">
    <location>
        <begin position="96"/>
        <end position="116"/>
    </location>
</feature>
<reference evidence="7 8" key="1">
    <citation type="submission" date="2017-05" db="EMBL/GenBank/DDBJ databases">
        <authorList>
            <person name="Varghese N."/>
            <person name="Submissions S."/>
        </authorList>
    </citation>
    <scope>NUCLEOTIDE SEQUENCE [LARGE SCALE GENOMIC DNA]</scope>
    <source>
        <strain evidence="7 8">DSM 27040</strain>
    </source>
</reference>
<protein>
    <submittedName>
        <fullName evidence="7">Sulfate permease, SulP family</fullName>
    </submittedName>
</protein>
<evidence type="ECO:0000256" key="2">
    <source>
        <dbReference type="ARBA" id="ARBA00022692"/>
    </source>
</evidence>
<dbReference type="EMBL" id="FXTB01000006">
    <property type="protein sequence ID" value="SMO74640.1"/>
    <property type="molecule type" value="Genomic_DNA"/>
</dbReference>
<feature type="domain" description="STAS" evidence="6">
    <location>
        <begin position="411"/>
        <end position="485"/>
    </location>
</feature>
<evidence type="ECO:0000256" key="3">
    <source>
        <dbReference type="ARBA" id="ARBA00022989"/>
    </source>
</evidence>
<evidence type="ECO:0000256" key="1">
    <source>
        <dbReference type="ARBA" id="ARBA00004141"/>
    </source>
</evidence>
<dbReference type="Gene3D" id="3.30.750.24">
    <property type="entry name" value="STAS domain"/>
    <property type="match status" value="1"/>
</dbReference>
<dbReference type="InterPro" id="IPR052706">
    <property type="entry name" value="Membrane-Transporter-like"/>
</dbReference>
<proteinExistence type="predicted"/>
<feature type="transmembrane region" description="Helical" evidence="5">
    <location>
        <begin position="128"/>
        <end position="149"/>
    </location>
</feature>
<feature type="transmembrane region" description="Helical" evidence="5">
    <location>
        <begin position="243"/>
        <end position="265"/>
    </location>
</feature>
<feature type="transmembrane region" description="Helical" evidence="5">
    <location>
        <begin position="20"/>
        <end position="39"/>
    </location>
</feature>
<dbReference type="PANTHER" id="PTHR43310:SF1">
    <property type="entry name" value="SULFATE TRANSPORTER YBAR-RELATED"/>
    <property type="match status" value="1"/>
</dbReference>
<feature type="transmembrane region" description="Helical" evidence="5">
    <location>
        <begin position="316"/>
        <end position="335"/>
    </location>
</feature>
<dbReference type="InterPro" id="IPR011547">
    <property type="entry name" value="SLC26A/SulP_dom"/>
</dbReference>
<dbReference type="InterPro" id="IPR036513">
    <property type="entry name" value="STAS_dom_sf"/>
</dbReference>
<feature type="transmembrane region" description="Helical" evidence="5">
    <location>
        <begin position="341"/>
        <end position="361"/>
    </location>
</feature>
<evidence type="ECO:0000256" key="4">
    <source>
        <dbReference type="ARBA" id="ARBA00023136"/>
    </source>
</evidence>
<gene>
    <name evidence="7" type="ORF">SAMN06265379_106134</name>
</gene>
<keyword evidence="8" id="KW-1185">Reference proteome</keyword>
<dbReference type="PROSITE" id="PS50801">
    <property type="entry name" value="STAS"/>
    <property type="match status" value="1"/>
</dbReference>
<dbReference type="RefSeq" id="WP_142533841.1">
    <property type="nucleotide sequence ID" value="NZ_FXTB01000006.1"/>
</dbReference>
<feature type="transmembrane region" description="Helical" evidence="5">
    <location>
        <begin position="45"/>
        <end position="62"/>
    </location>
</feature>
<dbReference type="GO" id="GO:0016020">
    <property type="term" value="C:membrane"/>
    <property type="evidence" value="ECO:0007669"/>
    <property type="project" value="UniProtKB-SubCell"/>
</dbReference>
<dbReference type="CDD" id="cd07042">
    <property type="entry name" value="STAS_SulP_like_sulfate_transporter"/>
    <property type="match status" value="1"/>
</dbReference>
<evidence type="ECO:0000313" key="8">
    <source>
        <dbReference type="Proteomes" id="UP000319040"/>
    </source>
</evidence>
<evidence type="ECO:0000313" key="7">
    <source>
        <dbReference type="EMBL" id="SMO74640.1"/>
    </source>
</evidence>
<dbReference type="InterPro" id="IPR002645">
    <property type="entry name" value="STAS_dom"/>
</dbReference>
<feature type="transmembrane region" description="Helical" evidence="5">
    <location>
        <begin position="373"/>
        <end position="404"/>
    </location>
</feature>
<dbReference type="OrthoDB" id="9771198at2"/>
<feature type="transmembrane region" description="Helical" evidence="5">
    <location>
        <begin position="67"/>
        <end position="84"/>
    </location>
</feature>
<dbReference type="Proteomes" id="UP000319040">
    <property type="component" value="Unassembled WGS sequence"/>
</dbReference>
<sequence length="529" mass="56525">MKFNFSFIDKRQVSVKDDIMAGITVALALVPEAVAFAFVAGVSPIVGLYGAFMMGIVTAIFGGRPGMISGATGALAVVMVSLVAEGNQMGGDSAGLQYLFATIVLAGLIQMTAGILKLGKFIRMVPQSVMMGFVNGLAIVIFTSQLGMFKTNGEYISGSALYVMLGLVLLTMAIMYILPKFSKKVPAALVAIIVVSCIVIFGGVETETVRSFVIAKGGTGIKAGLPSFNVPMIPLNWETLRFISPYAFILAMIGLIESLMTLTLVDELTETRGSGNRECVAQGLANITNGFFGGMGGCAMIGQSIINIKSGGRGRLSGIVAALALLGFIVFASTYIEMIPIAALVGVMFMVVIGTFAWSTFKIINKIPLADVIVIVLVTVLTVLFDLAVAVAAGVVVSALVFAWENAVKIRVSNVTDRKGVKHYIVHGPLFFASTTSFISKFDVKNDPKEVVISFEESRIMDQSAIEAINKLAERYQLIGTNVHLRYLSGDCVKLIKRAEKICDVNILKDPDYHVAIDDYRKKVVDASI</sequence>
<keyword evidence="2 5" id="KW-0812">Transmembrane</keyword>
<name>A0A521DUY0_SACCC</name>